<dbReference type="Pfam" id="PF07683">
    <property type="entry name" value="CobW_C"/>
    <property type="match status" value="1"/>
</dbReference>
<dbReference type="GO" id="GO:0000166">
    <property type="term" value="F:nucleotide binding"/>
    <property type="evidence" value="ECO:0007669"/>
    <property type="project" value="UniProtKB-KW"/>
</dbReference>
<sequence>MQDKIRTTVITGFLGAGKTTLLNHLVSQPTEKFALLVNEVGSVHIDEALIERSDEEMIELTNGCICCSIRGDLRDALLRIAKRRRDGELSFDRLLIETTGVANPGPILQTFYFEPAVEQSYQISSVVTVIDAYHLERQLTFQENVKQIGFADVLILNKMDLIDVSKRETLSALLRERNPSAAIIETEQAQLESDRLFETFHFPKEEQVRLSQQTDQIHQSVEDFTALTIVEERPLNRNRFGMVLREVLEAYAEDLYRYKGIIHFADTDRKVILQGTGMIYGTAIREPFSEQPKTTLVFIGKGLDEQAIRKGIEAAIEHG</sequence>
<dbReference type="Proteomes" id="UP000053797">
    <property type="component" value="Unassembled WGS sequence"/>
</dbReference>
<dbReference type="Gene3D" id="3.30.1220.10">
    <property type="entry name" value="CobW-like, C-terminal domain"/>
    <property type="match status" value="1"/>
</dbReference>
<evidence type="ECO:0000256" key="2">
    <source>
        <dbReference type="ARBA" id="ARBA00022801"/>
    </source>
</evidence>
<dbReference type="AlphaFoldDB" id="A0A0V8GKI4"/>
<comment type="catalytic activity">
    <reaction evidence="5">
        <text>GTP + H2O = GDP + phosphate + H(+)</text>
        <dbReference type="Rhea" id="RHEA:19669"/>
        <dbReference type="ChEBI" id="CHEBI:15377"/>
        <dbReference type="ChEBI" id="CHEBI:15378"/>
        <dbReference type="ChEBI" id="CHEBI:37565"/>
        <dbReference type="ChEBI" id="CHEBI:43474"/>
        <dbReference type="ChEBI" id="CHEBI:58189"/>
    </reaction>
    <physiologicalReaction direction="left-to-right" evidence="5">
        <dbReference type="Rhea" id="RHEA:19670"/>
    </physiologicalReaction>
</comment>
<dbReference type="InterPro" id="IPR027417">
    <property type="entry name" value="P-loop_NTPase"/>
</dbReference>
<evidence type="ECO:0000256" key="5">
    <source>
        <dbReference type="ARBA" id="ARBA00049117"/>
    </source>
</evidence>
<evidence type="ECO:0000259" key="6">
    <source>
        <dbReference type="SMART" id="SM00833"/>
    </source>
</evidence>
<dbReference type="InterPro" id="IPR011629">
    <property type="entry name" value="CobW-like_C"/>
</dbReference>
<dbReference type="Pfam" id="PF02492">
    <property type="entry name" value="cobW"/>
    <property type="match status" value="1"/>
</dbReference>
<comment type="similarity">
    <text evidence="4">Belongs to the SIMIBI class G3E GTPase family. ZNG1 subfamily.</text>
</comment>
<dbReference type="InterPro" id="IPR051316">
    <property type="entry name" value="Zinc-reg_GTPase_activator"/>
</dbReference>
<gene>
    <name evidence="7" type="ORF">AS033_05110</name>
</gene>
<dbReference type="RefSeq" id="WP_058264842.1">
    <property type="nucleotide sequence ID" value="NZ_FMYN01000001.1"/>
</dbReference>
<evidence type="ECO:0000256" key="1">
    <source>
        <dbReference type="ARBA" id="ARBA00022741"/>
    </source>
</evidence>
<dbReference type="EMBL" id="LNQL01000001">
    <property type="protein sequence ID" value="KSU50761.1"/>
    <property type="molecule type" value="Genomic_DNA"/>
</dbReference>
<proteinExistence type="inferred from homology"/>
<evidence type="ECO:0000256" key="4">
    <source>
        <dbReference type="ARBA" id="ARBA00034320"/>
    </source>
</evidence>
<dbReference type="CDD" id="cd03112">
    <property type="entry name" value="CobW-like"/>
    <property type="match status" value="1"/>
</dbReference>
<dbReference type="InterPro" id="IPR003495">
    <property type="entry name" value="CobW/HypB/UreG_nucleotide-bd"/>
</dbReference>
<dbReference type="Gene3D" id="3.40.50.300">
    <property type="entry name" value="P-loop containing nucleotide triphosphate hydrolases"/>
    <property type="match status" value="1"/>
</dbReference>
<dbReference type="SUPFAM" id="SSF52540">
    <property type="entry name" value="P-loop containing nucleoside triphosphate hydrolases"/>
    <property type="match status" value="1"/>
</dbReference>
<evidence type="ECO:0000313" key="7">
    <source>
        <dbReference type="EMBL" id="KSU50761.1"/>
    </source>
</evidence>
<name>A0A0V8GKI4_9BACL</name>
<comment type="caution">
    <text evidence="7">The sequence shown here is derived from an EMBL/GenBank/DDBJ whole genome shotgun (WGS) entry which is preliminary data.</text>
</comment>
<dbReference type="InterPro" id="IPR036627">
    <property type="entry name" value="CobW-likC_sf"/>
</dbReference>
<keyword evidence="2" id="KW-0378">Hydrolase</keyword>
<dbReference type="PANTHER" id="PTHR13748">
    <property type="entry name" value="COBW-RELATED"/>
    <property type="match status" value="1"/>
</dbReference>
<keyword evidence="3" id="KW-0143">Chaperone</keyword>
<organism evidence="7 8">
    <name type="scientific">Exiguobacterium indicum</name>
    <dbReference type="NCBI Taxonomy" id="296995"/>
    <lineage>
        <taxon>Bacteria</taxon>
        <taxon>Bacillati</taxon>
        <taxon>Bacillota</taxon>
        <taxon>Bacilli</taxon>
        <taxon>Bacillales</taxon>
        <taxon>Bacillales Family XII. Incertae Sedis</taxon>
        <taxon>Exiguobacterium</taxon>
    </lineage>
</organism>
<dbReference type="SMART" id="SM00833">
    <property type="entry name" value="CobW_C"/>
    <property type="match status" value="1"/>
</dbReference>
<dbReference type="GO" id="GO:0016787">
    <property type="term" value="F:hydrolase activity"/>
    <property type="evidence" value="ECO:0007669"/>
    <property type="project" value="UniProtKB-KW"/>
</dbReference>
<dbReference type="SUPFAM" id="SSF90002">
    <property type="entry name" value="Hypothetical protein YjiA, C-terminal domain"/>
    <property type="match status" value="1"/>
</dbReference>
<feature type="domain" description="CobW C-terminal" evidence="6">
    <location>
        <begin position="224"/>
        <end position="316"/>
    </location>
</feature>
<evidence type="ECO:0000313" key="8">
    <source>
        <dbReference type="Proteomes" id="UP000053797"/>
    </source>
</evidence>
<dbReference type="PANTHER" id="PTHR13748:SF62">
    <property type="entry name" value="COBW DOMAIN-CONTAINING PROTEIN"/>
    <property type="match status" value="1"/>
</dbReference>
<reference evidence="7 8" key="1">
    <citation type="journal article" date="2015" name="Int. J. Syst. Evol. Microbiol.">
        <title>Exiguobacterium enclense sp. nov., isolated from sediment.</title>
        <authorList>
            <person name="Dastager S.G."/>
            <person name="Mawlankar R."/>
            <person name="Sonalkar V.V."/>
            <person name="Thorat M.N."/>
            <person name="Mual P."/>
            <person name="Verma A."/>
            <person name="Krishnamurthi S."/>
            <person name="Tang S.K."/>
            <person name="Li W.J."/>
        </authorList>
    </citation>
    <scope>NUCLEOTIDE SEQUENCE [LARGE SCALE GENOMIC DNA]</scope>
    <source>
        <strain evidence="7 8">NIO-1109</strain>
    </source>
</reference>
<dbReference type="GO" id="GO:0005737">
    <property type="term" value="C:cytoplasm"/>
    <property type="evidence" value="ECO:0007669"/>
    <property type="project" value="TreeGrafter"/>
</dbReference>
<evidence type="ECO:0000256" key="3">
    <source>
        <dbReference type="ARBA" id="ARBA00023186"/>
    </source>
</evidence>
<keyword evidence="1" id="KW-0547">Nucleotide-binding</keyword>
<protein>
    <recommendedName>
        <fullName evidence="6">CobW C-terminal domain-containing protein</fullName>
    </recommendedName>
</protein>
<accession>A0A0V8GKI4</accession>